<evidence type="ECO:0008006" key="3">
    <source>
        <dbReference type="Google" id="ProtNLM"/>
    </source>
</evidence>
<keyword evidence="2" id="KW-1185">Reference proteome</keyword>
<dbReference type="PANTHER" id="PTHR33233:SF17">
    <property type="entry name" value="DUF4283 DOMAIN-CONTAINING PROTEIN"/>
    <property type="match status" value="1"/>
</dbReference>
<dbReference type="PANTHER" id="PTHR33233">
    <property type="entry name" value="ENDONUCLEASE/EXONUCLEASE/PHOSPHATASE"/>
    <property type="match status" value="1"/>
</dbReference>
<evidence type="ECO:0000313" key="2">
    <source>
        <dbReference type="Proteomes" id="UP001153076"/>
    </source>
</evidence>
<protein>
    <recommendedName>
        <fullName evidence="3">DUF4283 domain-containing protein</fullName>
    </recommendedName>
</protein>
<accession>A0A9Q1GK34</accession>
<comment type="caution">
    <text evidence="1">The sequence shown here is derived from an EMBL/GenBank/DDBJ whole genome shotgun (WGS) entry which is preliminary data.</text>
</comment>
<reference evidence="1" key="1">
    <citation type="submission" date="2022-04" db="EMBL/GenBank/DDBJ databases">
        <title>Carnegiea gigantea Genome sequencing and assembly v2.</title>
        <authorList>
            <person name="Copetti D."/>
            <person name="Sanderson M.J."/>
            <person name="Burquez A."/>
            <person name="Wojciechowski M.F."/>
        </authorList>
    </citation>
    <scope>NUCLEOTIDE SEQUENCE</scope>
    <source>
        <strain evidence="1">SGP5-SGP5p</strain>
        <tissue evidence="1">Aerial part</tissue>
    </source>
</reference>
<proteinExistence type="predicted"/>
<sequence length="209" mass="24634">MVDLSEGIALKYVPIPGVNRVKCAKLDAEDIATEVTYLQNVVVCCVLGAHRPFEIIEGHIKHIWKDFPIDKVILIRKGLCLVRFVEYKDAIQFPDLDIKYWGLQSRSKLGSMRGIPLRTDRYTKDKSMLRYARSLIEMQIDGDFAEYMEFANENGVLIRQQVKHDWLPLKCSHYRMFGYTQEHCRKKENQRKEWRVRVQPQPQELEHPK</sequence>
<name>A0A9Q1GK34_9CARY</name>
<organism evidence="1 2">
    <name type="scientific">Carnegiea gigantea</name>
    <dbReference type="NCBI Taxonomy" id="171969"/>
    <lineage>
        <taxon>Eukaryota</taxon>
        <taxon>Viridiplantae</taxon>
        <taxon>Streptophyta</taxon>
        <taxon>Embryophyta</taxon>
        <taxon>Tracheophyta</taxon>
        <taxon>Spermatophyta</taxon>
        <taxon>Magnoliopsida</taxon>
        <taxon>eudicotyledons</taxon>
        <taxon>Gunneridae</taxon>
        <taxon>Pentapetalae</taxon>
        <taxon>Caryophyllales</taxon>
        <taxon>Cactineae</taxon>
        <taxon>Cactaceae</taxon>
        <taxon>Cactoideae</taxon>
        <taxon>Echinocereeae</taxon>
        <taxon>Carnegiea</taxon>
    </lineage>
</organism>
<dbReference type="Proteomes" id="UP001153076">
    <property type="component" value="Unassembled WGS sequence"/>
</dbReference>
<evidence type="ECO:0000313" key="1">
    <source>
        <dbReference type="EMBL" id="KAJ8422171.1"/>
    </source>
</evidence>
<gene>
    <name evidence="1" type="ORF">Cgig2_026448</name>
</gene>
<dbReference type="EMBL" id="JAKOGI010002359">
    <property type="protein sequence ID" value="KAJ8422171.1"/>
    <property type="molecule type" value="Genomic_DNA"/>
</dbReference>
<dbReference type="AlphaFoldDB" id="A0A9Q1GK34"/>
<dbReference type="OrthoDB" id="425619at2759"/>